<keyword evidence="2" id="KW-0808">Transferase</keyword>
<dbReference type="RefSeq" id="WP_109353147.1">
    <property type="nucleotide sequence ID" value="NZ_QFRI01000002.1"/>
</dbReference>
<dbReference type="PANTHER" id="PTHR43685">
    <property type="entry name" value="GLYCOSYLTRANSFERASE"/>
    <property type="match status" value="1"/>
</dbReference>
<dbReference type="AlphaFoldDB" id="A0A2U2X4U0"/>
<proteinExistence type="predicted"/>
<sequence>MTKNFSLIICTYLRSQALLKLLISVRNQSLYPNEILIIDGSTNDETQVILKQNHFNNLKYFKVKPEQRGLTKQRNYGVNLVSKDSEIICFLDDDIVLTPAYFENLISTYSLHPDALAVGGYIANEVVWKKVSKQGNANMFYFDGWERKEPSRFKLRKKFGLEPDTPPGVLPTFAHGRSIGFLPPSGKVYPVELIMGGVSSYKKSIFDNLSFSTYFEGYGLYEDADFSLRIAKLGKLYVNTSAELSHHHDASGRPNKFKYGKMVVRNGWYVWRVKYEKPNFKAKVKWSLTVLLLTTIRFLNVFTTKDKKEAFTETLGRKVGWLSLLFNKPKVNP</sequence>
<dbReference type="InterPro" id="IPR001173">
    <property type="entry name" value="Glyco_trans_2-like"/>
</dbReference>
<dbReference type="OrthoDB" id="1493960at2"/>
<dbReference type="PANTHER" id="PTHR43685:SF2">
    <property type="entry name" value="GLYCOSYLTRANSFERASE 2-LIKE DOMAIN-CONTAINING PROTEIN"/>
    <property type="match status" value="1"/>
</dbReference>
<dbReference type="Pfam" id="PF00535">
    <property type="entry name" value="Glycos_transf_2"/>
    <property type="match status" value="1"/>
</dbReference>
<evidence type="ECO:0000313" key="2">
    <source>
        <dbReference type="EMBL" id="PWH82792.1"/>
    </source>
</evidence>
<dbReference type="Gene3D" id="3.90.550.10">
    <property type="entry name" value="Spore Coat Polysaccharide Biosynthesis Protein SpsA, Chain A"/>
    <property type="match status" value="1"/>
</dbReference>
<keyword evidence="3" id="KW-1185">Reference proteome</keyword>
<name>A0A2U2X4U0_9FLAO</name>
<organism evidence="2 3">
    <name type="scientific">Algibacter marinivivus</name>
    <dbReference type="NCBI Taxonomy" id="2100723"/>
    <lineage>
        <taxon>Bacteria</taxon>
        <taxon>Pseudomonadati</taxon>
        <taxon>Bacteroidota</taxon>
        <taxon>Flavobacteriia</taxon>
        <taxon>Flavobacteriales</taxon>
        <taxon>Flavobacteriaceae</taxon>
        <taxon>Algibacter</taxon>
    </lineage>
</organism>
<dbReference type="SUPFAM" id="SSF53448">
    <property type="entry name" value="Nucleotide-diphospho-sugar transferases"/>
    <property type="match status" value="1"/>
</dbReference>
<gene>
    <name evidence="2" type="ORF">DIS18_11220</name>
</gene>
<evidence type="ECO:0000259" key="1">
    <source>
        <dbReference type="Pfam" id="PF00535"/>
    </source>
</evidence>
<reference evidence="3" key="3">
    <citation type="submission" date="2018-05" db="EMBL/GenBank/DDBJ databases">
        <authorList>
            <person name="Lu D."/>
        </authorList>
    </citation>
    <scope>NUCLEOTIDE SEQUENCE [LARGE SCALE GENOMIC DNA]</scope>
    <source>
        <strain evidence="3">ZY111</strain>
    </source>
</reference>
<dbReference type="InterPro" id="IPR050834">
    <property type="entry name" value="Glycosyltransf_2"/>
</dbReference>
<reference evidence="3" key="1">
    <citation type="submission" date="2018-05" db="EMBL/GenBank/DDBJ databases">
        <title>Algibacter marinivivus sp. nov., isolated from sample around a algae.</title>
        <authorList>
            <person name="Lu D."/>
        </authorList>
    </citation>
    <scope>NUCLEOTIDE SEQUENCE [LARGE SCALE GENOMIC DNA]</scope>
    <source>
        <strain evidence="3">ZY111</strain>
    </source>
</reference>
<feature type="domain" description="Glycosyltransferase 2-like" evidence="1">
    <location>
        <begin position="6"/>
        <end position="150"/>
    </location>
</feature>
<evidence type="ECO:0000313" key="3">
    <source>
        <dbReference type="Proteomes" id="UP000245375"/>
    </source>
</evidence>
<protein>
    <submittedName>
        <fullName evidence="2">Glycosyl transferase family 2</fullName>
    </submittedName>
</protein>
<dbReference type="GO" id="GO:0016740">
    <property type="term" value="F:transferase activity"/>
    <property type="evidence" value="ECO:0007669"/>
    <property type="project" value="UniProtKB-KW"/>
</dbReference>
<dbReference type="Proteomes" id="UP000245375">
    <property type="component" value="Unassembled WGS sequence"/>
</dbReference>
<accession>A0A2U2X4U0</accession>
<dbReference type="CDD" id="cd00761">
    <property type="entry name" value="Glyco_tranf_GTA_type"/>
    <property type="match status" value="1"/>
</dbReference>
<dbReference type="EMBL" id="QFRI01000002">
    <property type="protein sequence ID" value="PWH82792.1"/>
    <property type="molecule type" value="Genomic_DNA"/>
</dbReference>
<reference evidence="2 3" key="2">
    <citation type="submission" date="2018-05" db="EMBL/GenBank/DDBJ databases">
        <title>Algibacter marinivivus sp. nov., isolated from sample around a algae.</title>
        <authorList>
            <person name="Zhong X."/>
        </authorList>
    </citation>
    <scope>NUCLEOTIDE SEQUENCE [LARGE SCALE GENOMIC DNA]</scope>
    <source>
        <strain evidence="2 3">ZY111</strain>
    </source>
</reference>
<comment type="caution">
    <text evidence="2">The sequence shown here is derived from an EMBL/GenBank/DDBJ whole genome shotgun (WGS) entry which is preliminary data.</text>
</comment>
<dbReference type="InterPro" id="IPR029044">
    <property type="entry name" value="Nucleotide-diphossugar_trans"/>
</dbReference>